<reference evidence="2" key="1">
    <citation type="submission" date="2022-10" db="EMBL/GenBank/DDBJ databases">
        <authorList>
            <person name="Chen Y."/>
            <person name="Dougan E. K."/>
            <person name="Chan C."/>
            <person name="Rhodes N."/>
            <person name="Thang M."/>
        </authorList>
    </citation>
    <scope>NUCLEOTIDE SEQUENCE</scope>
</reference>
<evidence type="ECO:0000313" key="2">
    <source>
        <dbReference type="EMBL" id="CAI3992393.1"/>
    </source>
</evidence>
<name>A0A9P1CKM9_9DINO</name>
<evidence type="ECO:0000313" key="3">
    <source>
        <dbReference type="EMBL" id="CAL4779705.1"/>
    </source>
</evidence>
<dbReference type="Proteomes" id="UP001152797">
    <property type="component" value="Unassembled WGS sequence"/>
</dbReference>
<dbReference type="AlphaFoldDB" id="A0A9P1CKM9"/>
<dbReference type="EMBL" id="CAMXCT010001707">
    <property type="protein sequence ID" value="CAI3992393.1"/>
    <property type="molecule type" value="Genomic_DNA"/>
</dbReference>
<proteinExistence type="predicted"/>
<comment type="caution">
    <text evidence="2">The sequence shown here is derived from an EMBL/GenBank/DDBJ whole genome shotgun (WGS) entry which is preliminary data.</text>
</comment>
<keyword evidence="4" id="KW-1185">Reference proteome</keyword>
<reference evidence="3 4" key="2">
    <citation type="submission" date="2024-05" db="EMBL/GenBank/DDBJ databases">
        <authorList>
            <person name="Chen Y."/>
            <person name="Shah S."/>
            <person name="Dougan E. K."/>
            <person name="Thang M."/>
            <person name="Chan C."/>
        </authorList>
    </citation>
    <scope>NUCLEOTIDE SEQUENCE [LARGE SCALE GENOMIC DNA]</scope>
</reference>
<evidence type="ECO:0000256" key="1">
    <source>
        <dbReference type="SAM" id="MobiDB-lite"/>
    </source>
</evidence>
<gene>
    <name evidence="2" type="ORF">C1SCF055_LOCUS19229</name>
</gene>
<feature type="region of interest" description="Disordered" evidence="1">
    <location>
        <begin position="1"/>
        <end position="22"/>
    </location>
</feature>
<accession>A0A9P1CKM9</accession>
<evidence type="ECO:0000313" key="4">
    <source>
        <dbReference type="Proteomes" id="UP001152797"/>
    </source>
</evidence>
<sequence length="474" mass="53361">MRNDSMQQVEEPDTLDLSNGGTTHLGERRRFRCTMPNCLMRFCVVGGRVCAFEPNKPLHLAHGPDSTIEVTSYHKDLCSLEPDGHLPPDFMSLERSRAEALTNEEIDGTRELLKVFSVGTERLLRLLQAFSGVTRRLKSDPKLSVPRVSFVPRPCNFNLLAIRALHEPWLQARIAREELKGSVEELGQKIQFVRVLQQLVCQKLQGKCGATVPSFFGSASYLPIPGKMLTFSFEEVEAPQPDSVSANGLLDPEGHEVIQYIEHHEPPAERVPELAAMQVEQDWADHVEALIRTHRPEAQQENQENTVHTEDSVYLLEYQRHSDKFQRALVSGMYLDACRTALMKAGFQWLHESGAKIFVHPWQFEATMATIAQQGLPLRPYDVIVSESLEYLVQASLSDIPCRDGARVKTRQVLEPAVYADESQPDTEDEDLVMTLVIARTFLCAVPRLRACDSVTQSTTEAHRGGLNPRRVSI</sequence>
<organism evidence="2">
    <name type="scientific">Cladocopium goreaui</name>
    <dbReference type="NCBI Taxonomy" id="2562237"/>
    <lineage>
        <taxon>Eukaryota</taxon>
        <taxon>Sar</taxon>
        <taxon>Alveolata</taxon>
        <taxon>Dinophyceae</taxon>
        <taxon>Suessiales</taxon>
        <taxon>Symbiodiniaceae</taxon>
        <taxon>Cladocopium</taxon>
    </lineage>
</organism>
<dbReference type="EMBL" id="CAMXCT030001707">
    <property type="protein sequence ID" value="CAL4779705.1"/>
    <property type="molecule type" value="Genomic_DNA"/>
</dbReference>
<protein>
    <submittedName>
        <fullName evidence="2">Uncharacterized protein</fullName>
    </submittedName>
</protein>
<dbReference type="EMBL" id="CAMXCT020001707">
    <property type="protein sequence ID" value="CAL1145768.1"/>
    <property type="molecule type" value="Genomic_DNA"/>
</dbReference>